<protein>
    <submittedName>
        <fullName evidence="2">Uncharacterized protein</fullName>
    </submittedName>
</protein>
<dbReference type="AlphaFoldDB" id="A0A0F9N4E2"/>
<evidence type="ECO:0000313" key="2">
    <source>
        <dbReference type="EMBL" id="KKM83615.1"/>
    </source>
</evidence>
<name>A0A0F9N4E2_9ZZZZ</name>
<dbReference type="EMBL" id="LAZR01007686">
    <property type="protein sequence ID" value="KKM83615.1"/>
    <property type="molecule type" value="Genomic_DNA"/>
</dbReference>
<feature type="compositionally biased region" description="Basic and acidic residues" evidence="1">
    <location>
        <begin position="12"/>
        <end position="21"/>
    </location>
</feature>
<feature type="region of interest" description="Disordered" evidence="1">
    <location>
        <begin position="1"/>
        <end position="29"/>
    </location>
</feature>
<organism evidence="2">
    <name type="scientific">marine sediment metagenome</name>
    <dbReference type="NCBI Taxonomy" id="412755"/>
    <lineage>
        <taxon>unclassified sequences</taxon>
        <taxon>metagenomes</taxon>
        <taxon>ecological metagenomes</taxon>
    </lineage>
</organism>
<evidence type="ECO:0000256" key="1">
    <source>
        <dbReference type="SAM" id="MobiDB-lite"/>
    </source>
</evidence>
<proteinExistence type="predicted"/>
<comment type="caution">
    <text evidence="2">The sequence shown here is derived from an EMBL/GenBank/DDBJ whole genome shotgun (WGS) entry which is preliminary data.</text>
</comment>
<gene>
    <name evidence="2" type="ORF">LCGC14_1307650</name>
</gene>
<sequence length="132" mass="14853">MKTMSQFCRRAGISERTKEVESNPNMTDMPAGSRHFKVTLLCAGRQMTLHFSMGPGNTEEPTVEDVLNCAAMDAAGYENAEGFEDWASEYGYDIDSREAEKTYCAVRKQTAKLAKFLATEQYNTLLWETESL</sequence>
<reference evidence="2" key="1">
    <citation type="journal article" date="2015" name="Nature">
        <title>Complex archaea that bridge the gap between prokaryotes and eukaryotes.</title>
        <authorList>
            <person name="Spang A."/>
            <person name="Saw J.H."/>
            <person name="Jorgensen S.L."/>
            <person name="Zaremba-Niedzwiedzka K."/>
            <person name="Martijn J."/>
            <person name="Lind A.E."/>
            <person name="van Eijk R."/>
            <person name="Schleper C."/>
            <person name="Guy L."/>
            <person name="Ettema T.J."/>
        </authorList>
    </citation>
    <scope>NUCLEOTIDE SEQUENCE</scope>
</reference>
<accession>A0A0F9N4E2</accession>